<evidence type="ECO:0000313" key="4">
    <source>
        <dbReference type="Proteomes" id="UP001549921"/>
    </source>
</evidence>
<proteinExistence type="predicted"/>
<dbReference type="PANTHER" id="PTHR33327:SF3">
    <property type="entry name" value="RNA-DIRECTED DNA POLYMERASE"/>
    <property type="match status" value="1"/>
</dbReference>
<evidence type="ECO:0000313" key="3">
    <source>
        <dbReference type="EMBL" id="KAL0830449.1"/>
    </source>
</evidence>
<organism evidence="3 4">
    <name type="scientific">Loxostege sticticalis</name>
    <name type="common">Beet webworm moth</name>
    <dbReference type="NCBI Taxonomy" id="481309"/>
    <lineage>
        <taxon>Eukaryota</taxon>
        <taxon>Metazoa</taxon>
        <taxon>Ecdysozoa</taxon>
        <taxon>Arthropoda</taxon>
        <taxon>Hexapoda</taxon>
        <taxon>Insecta</taxon>
        <taxon>Pterygota</taxon>
        <taxon>Neoptera</taxon>
        <taxon>Endopterygota</taxon>
        <taxon>Lepidoptera</taxon>
        <taxon>Glossata</taxon>
        <taxon>Ditrysia</taxon>
        <taxon>Pyraloidea</taxon>
        <taxon>Crambidae</taxon>
        <taxon>Pyraustinae</taxon>
        <taxon>Loxostege</taxon>
    </lineage>
</organism>
<dbReference type="EMBL" id="JBEDNZ010000013">
    <property type="protein sequence ID" value="KAL0830449.1"/>
    <property type="molecule type" value="Genomic_DNA"/>
</dbReference>
<dbReference type="Pfam" id="PF23055">
    <property type="entry name" value="DUF7041"/>
    <property type="match status" value="1"/>
</dbReference>
<dbReference type="InterPro" id="IPR055469">
    <property type="entry name" value="DUF7041"/>
</dbReference>
<dbReference type="AlphaFoldDB" id="A0ABD0SXG4"/>
<feature type="region of interest" description="Disordered" evidence="1">
    <location>
        <begin position="201"/>
        <end position="232"/>
    </location>
</feature>
<dbReference type="Proteomes" id="UP001549921">
    <property type="component" value="Unassembled WGS sequence"/>
</dbReference>
<name>A0ABD0SXG4_LOXSC</name>
<reference evidence="3 4" key="1">
    <citation type="submission" date="2024-06" db="EMBL/GenBank/DDBJ databases">
        <title>A chromosome-level genome assembly of beet webworm, Loxostege sticticalis.</title>
        <authorList>
            <person name="Zhang Y."/>
        </authorList>
    </citation>
    <scope>NUCLEOTIDE SEQUENCE [LARGE SCALE GENOMIC DNA]</scope>
    <source>
        <strain evidence="3">AQ028</strain>
        <tissue evidence="3">Male pupae</tissue>
    </source>
</reference>
<gene>
    <name evidence="3" type="ORF">ABMA28_002616</name>
</gene>
<accession>A0ABD0SXG4</accession>
<dbReference type="PANTHER" id="PTHR33327">
    <property type="entry name" value="ENDONUCLEASE"/>
    <property type="match status" value="1"/>
</dbReference>
<evidence type="ECO:0000259" key="2">
    <source>
        <dbReference type="Pfam" id="PF23055"/>
    </source>
</evidence>
<feature type="domain" description="DUF7041" evidence="2">
    <location>
        <begin position="18"/>
        <end position="99"/>
    </location>
</feature>
<sequence>MTEEAKQDVMLISVSSRIPDFWTDQPALWFIQFEAVVLPQKASDDSCYQLLIAKLSKQVIQEVADLLASPPATGKYLALKKRLTDAYEESETRRIQKLISEMQLGEQKPSQLLRRMQNLAGKRIVFFETLLVLWQNHLPQAVRTVLAATALEDVEKLASVADKVMETTKPIEIASVSQQPDSLAEVIANLTIEVAELRKSRQFTRGNNRSSQPSRTRSTSRRGKPSTGKDKNLCYYHHRFGKKAKKCREPCAWNERTKENMGN</sequence>
<protein>
    <recommendedName>
        <fullName evidence="2">DUF7041 domain-containing protein</fullName>
    </recommendedName>
</protein>
<evidence type="ECO:0000256" key="1">
    <source>
        <dbReference type="SAM" id="MobiDB-lite"/>
    </source>
</evidence>
<comment type="caution">
    <text evidence="3">The sequence shown here is derived from an EMBL/GenBank/DDBJ whole genome shotgun (WGS) entry which is preliminary data.</text>
</comment>